<dbReference type="Proteomes" id="UP000595948">
    <property type="component" value="Chromosome"/>
</dbReference>
<dbReference type="RefSeq" id="WP_157090878.1">
    <property type="nucleotide sequence ID" value="NZ_CP066059.1"/>
</dbReference>
<evidence type="ECO:0000313" key="1">
    <source>
        <dbReference type="EMBL" id="QQC34901.1"/>
    </source>
</evidence>
<name>A0A7T4IS17_STROR</name>
<gene>
    <name evidence="1" type="ORF">I6H78_06530</name>
</gene>
<protein>
    <submittedName>
        <fullName evidence="1">Uncharacterized protein</fullName>
    </submittedName>
</protein>
<organism evidence="1 2">
    <name type="scientific">Streptococcus oralis</name>
    <dbReference type="NCBI Taxonomy" id="1303"/>
    <lineage>
        <taxon>Bacteria</taxon>
        <taxon>Bacillati</taxon>
        <taxon>Bacillota</taxon>
        <taxon>Bacilli</taxon>
        <taxon>Lactobacillales</taxon>
        <taxon>Streptococcaceae</taxon>
        <taxon>Streptococcus</taxon>
    </lineage>
</organism>
<sequence length="55" mass="6445">MKRIDIIEKIGKDYLVSNIENEEFSYQISSICCGVCNAFLYSFIDCWWLVNKSSK</sequence>
<dbReference type="AlphaFoldDB" id="A0A7T4IS17"/>
<proteinExistence type="predicted"/>
<evidence type="ECO:0000313" key="2">
    <source>
        <dbReference type="Proteomes" id="UP000595948"/>
    </source>
</evidence>
<reference evidence="1 2" key="1">
    <citation type="submission" date="2020-12" db="EMBL/GenBank/DDBJ databases">
        <title>FDA dAtabase for Regulatory Grade micrObial Sequences (FDA-ARGOS): Supporting development and validation of Infectious Disease Dx tests.</title>
        <authorList>
            <person name="Sproer C."/>
            <person name="Gronow S."/>
            <person name="Severitt S."/>
            <person name="Schroder I."/>
            <person name="Tallon L."/>
            <person name="Sadzewicz L."/>
            <person name="Zhao X."/>
            <person name="Boylan J."/>
            <person name="Ott S."/>
            <person name="Bowen H."/>
            <person name="Vavikolanu K."/>
            <person name="Mehta A."/>
            <person name="Aluvathingal J."/>
            <person name="Nadendla S."/>
            <person name="Lowell S."/>
            <person name="Myers T."/>
            <person name="Yan Y."/>
            <person name="Sichtig H."/>
        </authorList>
    </citation>
    <scope>NUCLEOTIDE SEQUENCE [LARGE SCALE GENOMIC DNA]</scope>
    <source>
        <strain evidence="1 2">FDAARGOS_1021</strain>
    </source>
</reference>
<accession>A0A7T4IS17</accession>
<dbReference type="EMBL" id="CP066059">
    <property type="protein sequence ID" value="QQC34901.1"/>
    <property type="molecule type" value="Genomic_DNA"/>
</dbReference>